<dbReference type="AlphaFoldDB" id="A0A8J5FD56"/>
<keyword evidence="2" id="KW-1185">Reference proteome</keyword>
<proteinExistence type="predicted"/>
<organism evidence="1 2">
    <name type="scientific">Zingiber officinale</name>
    <name type="common">Ginger</name>
    <name type="synonym">Amomum zingiber</name>
    <dbReference type="NCBI Taxonomy" id="94328"/>
    <lineage>
        <taxon>Eukaryota</taxon>
        <taxon>Viridiplantae</taxon>
        <taxon>Streptophyta</taxon>
        <taxon>Embryophyta</taxon>
        <taxon>Tracheophyta</taxon>
        <taxon>Spermatophyta</taxon>
        <taxon>Magnoliopsida</taxon>
        <taxon>Liliopsida</taxon>
        <taxon>Zingiberales</taxon>
        <taxon>Zingiberaceae</taxon>
        <taxon>Zingiber</taxon>
    </lineage>
</organism>
<dbReference type="EMBL" id="JACMSC010000015">
    <property type="protein sequence ID" value="KAG6484695.1"/>
    <property type="molecule type" value="Genomic_DNA"/>
</dbReference>
<reference evidence="1 2" key="1">
    <citation type="submission" date="2020-08" db="EMBL/GenBank/DDBJ databases">
        <title>Plant Genome Project.</title>
        <authorList>
            <person name="Zhang R.-G."/>
        </authorList>
    </citation>
    <scope>NUCLEOTIDE SEQUENCE [LARGE SCALE GENOMIC DNA]</scope>
    <source>
        <tissue evidence="1">Rhizome</tissue>
    </source>
</reference>
<name>A0A8J5FD56_ZINOF</name>
<evidence type="ECO:0000313" key="2">
    <source>
        <dbReference type="Proteomes" id="UP000734854"/>
    </source>
</evidence>
<protein>
    <submittedName>
        <fullName evidence="1">Uncharacterized protein</fullName>
    </submittedName>
</protein>
<accession>A0A8J5FD56</accession>
<comment type="caution">
    <text evidence="1">The sequence shown here is derived from an EMBL/GenBank/DDBJ whole genome shotgun (WGS) entry which is preliminary data.</text>
</comment>
<sequence>MEVDHYHCTSTFIINIGDWMHTHRSVISGDTVNSGKWGTETSCREAASGDGRLVDQFWLDGMKLDRDKERMNGMSGLAVRSSTMMQTGKRQVGDSNRTATSLSARLGKLVHKQDTSGYISMEQCSCHRSRSARKNV</sequence>
<dbReference type="Proteomes" id="UP000734854">
    <property type="component" value="Unassembled WGS sequence"/>
</dbReference>
<gene>
    <name evidence="1" type="ORF">ZIOFF_053217</name>
</gene>
<evidence type="ECO:0000313" key="1">
    <source>
        <dbReference type="EMBL" id="KAG6484695.1"/>
    </source>
</evidence>